<dbReference type="PROSITE" id="PS00956">
    <property type="entry name" value="HYDROPHOBIN"/>
    <property type="match status" value="1"/>
</dbReference>
<name>A0A409W0V4_9AGAR</name>
<dbReference type="OrthoDB" id="3036350at2759"/>
<accession>A0A409W0V4</accession>
<dbReference type="InParanoid" id="A0A409W0V4"/>
<dbReference type="CDD" id="cd23507">
    <property type="entry name" value="hydrophobin_I"/>
    <property type="match status" value="1"/>
</dbReference>
<comment type="similarity">
    <text evidence="2 7">Belongs to the fungal hydrophobin family.</text>
</comment>
<dbReference type="AlphaFoldDB" id="A0A409W0V4"/>
<dbReference type="SMART" id="SM00075">
    <property type="entry name" value="HYDRO"/>
    <property type="match status" value="1"/>
</dbReference>
<keyword evidence="6 7" id="KW-1015">Disulfide bond</keyword>
<evidence type="ECO:0000256" key="6">
    <source>
        <dbReference type="ARBA" id="ARBA00023157"/>
    </source>
</evidence>
<reference evidence="8 9" key="1">
    <citation type="journal article" date="2018" name="Evol. Lett.">
        <title>Horizontal gene cluster transfer increased hallucinogenic mushroom diversity.</title>
        <authorList>
            <person name="Reynolds H.T."/>
            <person name="Vijayakumar V."/>
            <person name="Gluck-Thaler E."/>
            <person name="Korotkin H.B."/>
            <person name="Matheny P.B."/>
            <person name="Slot J.C."/>
        </authorList>
    </citation>
    <scope>NUCLEOTIDE SEQUENCE [LARGE SCALE GENOMIC DNA]</scope>
    <source>
        <strain evidence="8 9">SRW20</strain>
    </source>
</reference>
<evidence type="ECO:0000313" key="9">
    <source>
        <dbReference type="Proteomes" id="UP000284706"/>
    </source>
</evidence>
<keyword evidence="3 7" id="KW-0134">Cell wall</keyword>
<evidence type="ECO:0000256" key="4">
    <source>
        <dbReference type="ARBA" id="ARBA00022525"/>
    </source>
</evidence>
<evidence type="ECO:0000256" key="1">
    <source>
        <dbReference type="ARBA" id="ARBA00004191"/>
    </source>
</evidence>
<sequence>MFAKVALFVAAALAASVAASPIDNSCNSGPVMCCGSLNAHDSKAATGILSEVSVAVSAVTAMVGAECNPITGIGAGTGANCGTSPVCCEQNFFNQLVGVNCSPVNIGA</sequence>
<dbReference type="InterPro" id="IPR019778">
    <property type="entry name" value="Class_I_Hydrophobin_CS"/>
</dbReference>
<keyword evidence="5 7" id="KW-0732">Signal</keyword>
<comment type="subcellular location">
    <subcellularLocation>
        <location evidence="1 7">Secreted</location>
        <location evidence="1 7">Cell wall</location>
    </subcellularLocation>
</comment>
<organism evidence="8 9">
    <name type="scientific">Gymnopilus dilepis</name>
    <dbReference type="NCBI Taxonomy" id="231916"/>
    <lineage>
        <taxon>Eukaryota</taxon>
        <taxon>Fungi</taxon>
        <taxon>Dikarya</taxon>
        <taxon>Basidiomycota</taxon>
        <taxon>Agaricomycotina</taxon>
        <taxon>Agaricomycetes</taxon>
        <taxon>Agaricomycetidae</taxon>
        <taxon>Agaricales</taxon>
        <taxon>Agaricineae</taxon>
        <taxon>Hymenogastraceae</taxon>
        <taxon>Gymnopilus</taxon>
    </lineage>
</organism>
<keyword evidence="9" id="KW-1185">Reference proteome</keyword>
<dbReference type="EMBL" id="NHYE01005472">
    <property type="protein sequence ID" value="PPQ72118.1"/>
    <property type="molecule type" value="Genomic_DNA"/>
</dbReference>
<dbReference type="InterPro" id="IPR001338">
    <property type="entry name" value="Class_I_Hydrophobin"/>
</dbReference>
<dbReference type="Proteomes" id="UP000284706">
    <property type="component" value="Unassembled WGS sequence"/>
</dbReference>
<evidence type="ECO:0000256" key="3">
    <source>
        <dbReference type="ARBA" id="ARBA00022512"/>
    </source>
</evidence>
<comment type="caution">
    <text evidence="8">The sequence shown here is derived from an EMBL/GenBank/DDBJ whole genome shotgun (WGS) entry which is preliminary data.</text>
</comment>
<proteinExistence type="inferred from homology"/>
<dbReference type="GO" id="GO:0005199">
    <property type="term" value="F:structural constituent of cell wall"/>
    <property type="evidence" value="ECO:0007669"/>
    <property type="project" value="InterPro"/>
</dbReference>
<feature type="chain" id="PRO_5018818932" description="Hydrophobin" evidence="7">
    <location>
        <begin position="20"/>
        <end position="108"/>
    </location>
</feature>
<dbReference type="GO" id="GO:0009277">
    <property type="term" value="C:fungal-type cell wall"/>
    <property type="evidence" value="ECO:0007669"/>
    <property type="project" value="InterPro"/>
</dbReference>
<dbReference type="Pfam" id="PF01185">
    <property type="entry name" value="Hydrophobin"/>
    <property type="match status" value="1"/>
</dbReference>
<gene>
    <name evidence="8" type="ORF">CVT26_006858</name>
</gene>
<protein>
    <recommendedName>
        <fullName evidence="7">Hydrophobin</fullName>
    </recommendedName>
</protein>
<evidence type="ECO:0000256" key="5">
    <source>
        <dbReference type="ARBA" id="ARBA00022729"/>
    </source>
</evidence>
<evidence type="ECO:0000313" key="8">
    <source>
        <dbReference type="EMBL" id="PPQ72118.1"/>
    </source>
</evidence>
<feature type="signal peptide" evidence="7">
    <location>
        <begin position="1"/>
        <end position="19"/>
    </location>
</feature>
<evidence type="ECO:0000256" key="2">
    <source>
        <dbReference type="ARBA" id="ARBA00010446"/>
    </source>
</evidence>
<evidence type="ECO:0000256" key="7">
    <source>
        <dbReference type="RuleBase" id="RU365009"/>
    </source>
</evidence>
<keyword evidence="4 7" id="KW-0964">Secreted</keyword>